<accession>A0A2I2FTI8</accession>
<comment type="caution">
    <text evidence="1">The sequence shown here is derived from an EMBL/GenBank/DDBJ whole genome shotgun (WGS) entry which is preliminary data.</text>
</comment>
<dbReference type="VEuPathDB" id="FungiDB:P170DRAFT_480886"/>
<dbReference type="OrthoDB" id="4138941at2759"/>
<organism evidence="1 2">
    <name type="scientific">Aspergillus steynii IBT 23096</name>
    <dbReference type="NCBI Taxonomy" id="1392250"/>
    <lineage>
        <taxon>Eukaryota</taxon>
        <taxon>Fungi</taxon>
        <taxon>Dikarya</taxon>
        <taxon>Ascomycota</taxon>
        <taxon>Pezizomycotina</taxon>
        <taxon>Eurotiomycetes</taxon>
        <taxon>Eurotiomycetidae</taxon>
        <taxon>Eurotiales</taxon>
        <taxon>Aspergillaceae</taxon>
        <taxon>Aspergillus</taxon>
        <taxon>Aspergillus subgen. Circumdati</taxon>
    </lineage>
</organism>
<reference evidence="1 2" key="1">
    <citation type="submission" date="2016-12" db="EMBL/GenBank/DDBJ databases">
        <title>The genomes of Aspergillus section Nigri reveals drivers in fungal speciation.</title>
        <authorList>
            <consortium name="DOE Joint Genome Institute"/>
            <person name="Vesth T.C."/>
            <person name="Nybo J."/>
            <person name="Theobald S."/>
            <person name="Brandl J."/>
            <person name="Frisvad J.C."/>
            <person name="Nielsen K.F."/>
            <person name="Lyhne E.K."/>
            <person name="Kogle M.E."/>
            <person name="Kuo A."/>
            <person name="Riley R."/>
            <person name="Clum A."/>
            <person name="Nolan M."/>
            <person name="Lipzen A."/>
            <person name="Salamov A."/>
            <person name="Henrissat B."/>
            <person name="Wiebenga A."/>
            <person name="De Vries R.P."/>
            <person name="Grigoriev I.V."/>
            <person name="Mortensen U.H."/>
            <person name="Andersen M.R."/>
            <person name="Baker S.E."/>
        </authorList>
    </citation>
    <scope>NUCLEOTIDE SEQUENCE [LARGE SCALE GENOMIC DNA]</scope>
    <source>
        <strain evidence="1 2">IBT 23096</strain>
    </source>
</reference>
<evidence type="ECO:0000313" key="2">
    <source>
        <dbReference type="Proteomes" id="UP000234275"/>
    </source>
</evidence>
<dbReference type="GeneID" id="36561520"/>
<dbReference type="AlphaFoldDB" id="A0A2I2FTI8"/>
<gene>
    <name evidence="1" type="ORF">P170DRAFT_480886</name>
</gene>
<name>A0A2I2FTI8_9EURO</name>
<proteinExistence type="predicted"/>
<evidence type="ECO:0000313" key="1">
    <source>
        <dbReference type="EMBL" id="PLB43942.1"/>
    </source>
</evidence>
<sequence length="327" mass="37880">MSYKWAEFFLQGCEPNIFNLYNQPILDPEDFKQFHCDDAWKLGRRMRDDMPGMHSIMVLRLRVNGRAKLVTKTVHTQNESRAYEHILRNCPPSKLSYFPTYYGVVLNLTREKYPMSYALRPRALVLERVSPAICSRRLLGESPRPSSSLFESFVTKIGDLPLSSFEKEWYISLSIDQLQRLAALHDIGILHHDICDEHFRMPHDFYDTVLYHFSHSYTIHTPWPYVRRPKPLVELIRIEQEEVLSGVLGRARKSDLRDNVATTLDVTPVTVLNFCSQELEDTENNLELISLKTKHRPDGTVYASIPDVNISILGIDSPESFSSMAYQ</sequence>
<protein>
    <submittedName>
        <fullName evidence="1">Uncharacterized protein</fullName>
    </submittedName>
</protein>
<dbReference type="STRING" id="1392250.A0A2I2FTI8"/>
<dbReference type="RefSeq" id="XP_024699244.1">
    <property type="nucleotide sequence ID" value="XM_024853822.1"/>
</dbReference>
<dbReference type="EMBL" id="MSFO01000010">
    <property type="protein sequence ID" value="PLB43942.1"/>
    <property type="molecule type" value="Genomic_DNA"/>
</dbReference>
<keyword evidence="2" id="KW-1185">Reference proteome</keyword>
<dbReference type="Proteomes" id="UP000234275">
    <property type="component" value="Unassembled WGS sequence"/>
</dbReference>